<evidence type="ECO:0000313" key="3">
    <source>
        <dbReference type="Proteomes" id="UP001250698"/>
    </source>
</evidence>
<keyword evidence="1" id="KW-0472">Membrane</keyword>
<keyword evidence="1" id="KW-1133">Transmembrane helix</keyword>
<feature type="transmembrane region" description="Helical" evidence="1">
    <location>
        <begin position="12"/>
        <end position="30"/>
    </location>
</feature>
<dbReference type="RefSeq" id="WP_315996421.1">
    <property type="nucleotide sequence ID" value="NZ_JAWDJT010000001.1"/>
</dbReference>
<evidence type="ECO:0000313" key="2">
    <source>
        <dbReference type="EMBL" id="MDU0368899.1"/>
    </source>
</evidence>
<organism evidence="2 3">
    <name type="scientific">Hymenobacter endophyticus</name>
    <dbReference type="NCBI Taxonomy" id="3076335"/>
    <lineage>
        <taxon>Bacteria</taxon>
        <taxon>Pseudomonadati</taxon>
        <taxon>Bacteroidota</taxon>
        <taxon>Cytophagia</taxon>
        <taxon>Cytophagales</taxon>
        <taxon>Hymenobacteraceae</taxon>
        <taxon>Hymenobacter</taxon>
    </lineage>
</organism>
<proteinExistence type="predicted"/>
<sequence length="105" mass="11974">MSLLRKPVPDWVLWVLAFLVPLQLFAYVNLEVSYKYEVDIAETLVEVNPPTARPKELVQQQLRERGREIRWAQRRSLLYAALAAGTAVGLALRNHRLQATSTTTS</sequence>
<comment type="caution">
    <text evidence="2">The sequence shown here is derived from an EMBL/GenBank/DDBJ whole genome shotgun (WGS) entry which is preliminary data.</text>
</comment>
<protein>
    <submittedName>
        <fullName evidence="2">Uncharacterized protein</fullName>
    </submittedName>
</protein>
<evidence type="ECO:0000256" key="1">
    <source>
        <dbReference type="SAM" id="Phobius"/>
    </source>
</evidence>
<accession>A0ABU3TC01</accession>
<feature type="transmembrane region" description="Helical" evidence="1">
    <location>
        <begin position="77"/>
        <end position="95"/>
    </location>
</feature>
<name>A0ABU3TC01_9BACT</name>
<keyword evidence="1" id="KW-0812">Transmembrane</keyword>
<dbReference type="EMBL" id="JAWDJT010000001">
    <property type="protein sequence ID" value="MDU0368899.1"/>
    <property type="molecule type" value="Genomic_DNA"/>
</dbReference>
<dbReference type="Proteomes" id="UP001250698">
    <property type="component" value="Unassembled WGS sequence"/>
</dbReference>
<keyword evidence="3" id="KW-1185">Reference proteome</keyword>
<reference evidence="2 3" key="1">
    <citation type="submission" date="2023-10" db="EMBL/GenBank/DDBJ databases">
        <title>Hymenobacter endophyticus sp. nov., an isolate from the leaf tissues of wheat.</title>
        <authorList>
            <person name="Dai Y."/>
        </authorList>
    </citation>
    <scope>NUCLEOTIDE SEQUENCE [LARGE SCALE GENOMIC DNA]</scope>
    <source>
        <strain evidence="2 3">ZK17L-C2</strain>
    </source>
</reference>
<gene>
    <name evidence="2" type="ORF">ROI90_00715</name>
</gene>